<reference evidence="7" key="2">
    <citation type="submission" date="2020-04" db="EMBL/GenBank/DDBJ databases">
        <authorList>
            <person name="Santos R.A.C."/>
            <person name="Steenwyk J.L."/>
            <person name="Rivero-Menendez O."/>
            <person name="Mead M.E."/>
            <person name="Silva L.P."/>
            <person name="Bastos R.W."/>
            <person name="Alastruey-Izquierdo A."/>
            <person name="Goldman G.H."/>
            <person name="Rokas A."/>
        </authorList>
    </citation>
    <scope>NUCLEOTIDE SEQUENCE</scope>
    <source>
        <strain evidence="7">CNM-CM6805</strain>
    </source>
</reference>
<evidence type="ECO:0000259" key="6">
    <source>
        <dbReference type="PROSITE" id="PS50217"/>
    </source>
</evidence>
<organism evidence="7 8">
    <name type="scientific">Aspergillus fumigatiaffinis</name>
    <dbReference type="NCBI Taxonomy" id="340414"/>
    <lineage>
        <taxon>Eukaryota</taxon>
        <taxon>Fungi</taxon>
        <taxon>Dikarya</taxon>
        <taxon>Ascomycota</taxon>
        <taxon>Pezizomycotina</taxon>
        <taxon>Eurotiomycetes</taxon>
        <taxon>Eurotiomycetidae</taxon>
        <taxon>Eurotiales</taxon>
        <taxon>Aspergillaceae</taxon>
        <taxon>Aspergillus</taxon>
        <taxon>Aspergillus subgen. Fumigati</taxon>
    </lineage>
</organism>
<dbReference type="InterPro" id="IPR004827">
    <property type="entry name" value="bZIP"/>
</dbReference>
<comment type="subcellular location">
    <subcellularLocation>
        <location evidence="1">Nucleus</location>
    </subcellularLocation>
</comment>
<feature type="coiled-coil region" evidence="5">
    <location>
        <begin position="169"/>
        <end position="203"/>
    </location>
</feature>
<dbReference type="EMBL" id="JAAAPX010000151">
    <property type="protein sequence ID" value="KAF4228482.1"/>
    <property type="molecule type" value="Genomic_DNA"/>
</dbReference>
<accession>A0A8H4GUQ7</accession>
<reference evidence="7" key="1">
    <citation type="journal article" date="2020" name="bioRxiv">
        <title>Genomic and phenotypic heterogeneity of clinical isolates of the human pathogens Aspergillus fumigatus, Aspergillus lentulus and Aspergillus fumigatiaffinis.</title>
        <authorList>
            <person name="dos Santos R.A.C."/>
            <person name="Steenwyk J.L."/>
            <person name="Rivero-Menendez O."/>
            <person name="Mead M.E."/>
            <person name="Silva L.P."/>
            <person name="Bastos R.W."/>
            <person name="Alastruey-Izquierdo A."/>
            <person name="Goldman G.H."/>
            <person name="Rokas A."/>
        </authorList>
    </citation>
    <scope>NUCLEOTIDE SEQUENCE</scope>
    <source>
        <strain evidence="7">CNM-CM6805</strain>
    </source>
</reference>
<proteinExistence type="predicted"/>
<evidence type="ECO:0000256" key="3">
    <source>
        <dbReference type="ARBA" id="ARBA00023163"/>
    </source>
</evidence>
<dbReference type="Gene3D" id="1.20.5.170">
    <property type="match status" value="1"/>
</dbReference>
<dbReference type="GO" id="GO:0005634">
    <property type="term" value="C:nucleus"/>
    <property type="evidence" value="ECO:0007669"/>
    <property type="project" value="UniProtKB-SubCell"/>
</dbReference>
<evidence type="ECO:0000256" key="5">
    <source>
        <dbReference type="SAM" id="Coils"/>
    </source>
</evidence>
<dbReference type="AlphaFoldDB" id="A0A8H4GUQ7"/>
<keyword evidence="3" id="KW-0804">Transcription</keyword>
<dbReference type="InterPro" id="IPR046347">
    <property type="entry name" value="bZIP_sf"/>
</dbReference>
<dbReference type="SMART" id="SM00338">
    <property type="entry name" value="BRLZ"/>
    <property type="match status" value="1"/>
</dbReference>
<dbReference type="SUPFAM" id="SSF57959">
    <property type="entry name" value="Leucine zipper domain"/>
    <property type="match status" value="1"/>
</dbReference>
<sequence length="227" mass="25884">MCTQMTESYPPPSYSRDYYNSFLPPYYPSSTGTYSTTTTAESFSPNQPAYDTPSPYANQFSQFSPEVSKNLTNAYAYTVPAELYTYAYLPPQPVYLDQTPFPWAETTPYPSPEYQIINTQALTTPFSKSTSPSPLATDSPQTDTIKRQRYLHKNRVAATKCRSKKKQYIQQLQSRFEDLSLAKHELQCQVQSLRDGLISLKEELVRHARCGDGPITRYIEKRRAGCT</sequence>
<evidence type="ECO:0000256" key="2">
    <source>
        <dbReference type="ARBA" id="ARBA00023015"/>
    </source>
</evidence>
<dbReference type="CDD" id="cd14687">
    <property type="entry name" value="bZIP_ATF2"/>
    <property type="match status" value="1"/>
</dbReference>
<name>A0A8H4GUQ7_9EURO</name>
<keyword evidence="2" id="KW-0805">Transcription regulation</keyword>
<dbReference type="Pfam" id="PF00170">
    <property type="entry name" value="bZIP_1"/>
    <property type="match status" value="1"/>
</dbReference>
<dbReference type="PROSITE" id="PS50217">
    <property type="entry name" value="BZIP"/>
    <property type="match status" value="1"/>
</dbReference>
<keyword evidence="8" id="KW-1185">Reference proteome</keyword>
<keyword evidence="4" id="KW-0539">Nucleus</keyword>
<dbReference type="PANTHER" id="PTHR19304">
    <property type="entry name" value="CYCLIC-AMP RESPONSE ELEMENT BINDING PROTEIN"/>
    <property type="match status" value="1"/>
</dbReference>
<evidence type="ECO:0000256" key="1">
    <source>
        <dbReference type="ARBA" id="ARBA00004123"/>
    </source>
</evidence>
<feature type="domain" description="BZIP" evidence="6">
    <location>
        <begin position="144"/>
        <end position="207"/>
    </location>
</feature>
<dbReference type="InterPro" id="IPR051027">
    <property type="entry name" value="bZIP_transcription_factors"/>
</dbReference>
<dbReference type="Proteomes" id="UP000653565">
    <property type="component" value="Unassembled WGS sequence"/>
</dbReference>
<evidence type="ECO:0000313" key="7">
    <source>
        <dbReference type="EMBL" id="KAF4228482.1"/>
    </source>
</evidence>
<gene>
    <name evidence="7" type="ORF">CNMCM6805_002137</name>
</gene>
<keyword evidence="5" id="KW-0175">Coiled coil</keyword>
<evidence type="ECO:0000256" key="4">
    <source>
        <dbReference type="ARBA" id="ARBA00023242"/>
    </source>
</evidence>
<dbReference type="GO" id="GO:0003700">
    <property type="term" value="F:DNA-binding transcription factor activity"/>
    <property type="evidence" value="ECO:0007669"/>
    <property type="project" value="InterPro"/>
</dbReference>
<evidence type="ECO:0000313" key="8">
    <source>
        <dbReference type="Proteomes" id="UP000653565"/>
    </source>
</evidence>
<protein>
    <recommendedName>
        <fullName evidence="6">BZIP domain-containing protein</fullName>
    </recommendedName>
</protein>
<comment type="caution">
    <text evidence="7">The sequence shown here is derived from an EMBL/GenBank/DDBJ whole genome shotgun (WGS) entry which is preliminary data.</text>
</comment>